<protein>
    <submittedName>
        <fullName evidence="1">Uncharacterized protein</fullName>
    </submittedName>
</protein>
<gene>
    <name evidence="1" type="ORF">MPIPNATIZW_LOCUS16054</name>
</gene>
<reference evidence="1" key="1">
    <citation type="submission" date="2023-12" db="EMBL/GenBank/DDBJ databases">
        <authorList>
            <person name="Brown T."/>
        </authorList>
    </citation>
    <scope>NUCLEOTIDE SEQUENCE</scope>
</reference>
<evidence type="ECO:0000313" key="1">
    <source>
        <dbReference type="EMBL" id="CAK6447748.1"/>
    </source>
</evidence>
<sequence length="105" mass="11544">MENLWVRFQEQRQNKEAAKLLAATRWQSILRDAVAMLSRKDAAHAVPGAGSARIEWGAPGSDDPRGFQCRLFSTTPQARGGTAEATGFGFYFQVSSDGSLCYNQM</sequence>
<proteinExistence type="predicted"/>
<dbReference type="Proteomes" id="UP001314169">
    <property type="component" value="Chromosome 7"/>
</dbReference>
<dbReference type="EMBL" id="OY882864">
    <property type="protein sequence ID" value="CAK6447748.1"/>
    <property type="molecule type" value="Genomic_DNA"/>
</dbReference>
<organism evidence="1 2">
    <name type="scientific">Pipistrellus nathusii</name>
    <name type="common">Nathusius' pipistrelle</name>
    <dbReference type="NCBI Taxonomy" id="59473"/>
    <lineage>
        <taxon>Eukaryota</taxon>
        <taxon>Metazoa</taxon>
        <taxon>Chordata</taxon>
        <taxon>Craniata</taxon>
        <taxon>Vertebrata</taxon>
        <taxon>Euteleostomi</taxon>
        <taxon>Mammalia</taxon>
        <taxon>Eutheria</taxon>
        <taxon>Laurasiatheria</taxon>
        <taxon>Chiroptera</taxon>
        <taxon>Yangochiroptera</taxon>
        <taxon>Vespertilionidae</taxon>
        <taxon>Pipistrellus</taxon>
    </lineage>
</organism>
<name>A0ABP0ACW6_PIPNA</name>
<keyword evidence="2" id="KW-1185">Reference proteome</keyword>
<accession>A0ABP0ACW6</accession>
<evidence type="ECO:0000313" key="2">
    <source>
        <dbReference type="Proteomes" id="UP001314169"/>
    </source>
</evidence>